<dbReference type="RefSeq" id="WP_032693573.1">
    <property type="nucleotide sequence ID" value="NZ_QKOX01000003.1"/>
</dbReference>
<gene>
    <name evidence="1" type="ORF">DN603_03500</name>
</gene>
<protein>
    <submittedName>
        <fullName evidence="1">DUF3892 domain-containing protein</fullName>
    </submittedName>
</protein>
<dbReference type="AlphaFoldDB" id="A0A443VSL3"/>
<comment type="caution">
    <text evidence="1">The sequence shown here is derived from an EMBL/GenBank/DDBJ whole genome shotgun (WGS) entry which is preliminary data.</text>
</comment>
<accession>A0A443VSL3</accession>
<dbReference type="EMBL" id="QKOX01000003">
    <property type="protein sequence ID" value="RWT25179.1"/>
    <property type="molecule type" value="Genomic_DNA"/>
</dbReference>
<reference evidence="1 2" key="1">
    <citation type="submission" date="2018-06" db="EMBL/GenBank/DDBJ databases">
        <title>Carbapenemase-producing Enterobacteriaceae present in wastewater treatment plant effluent and nearby surface waters in the US.</title>
        <authorList>
            <person name="Mathys D.A."/>
            <person name="Mollenkopf D.F."/>
            <person name="Feicht S.M."/>
            <person name="Adams R.J."/>
            <person name="Albers A.L."/>
            <person name="Stuever D.M."/>
            <person name="Daniels J.B."/>
            <person name="Wittum T.E."/>
        </authorList>
    </citation>
    <scope>NUCLEOTIDE SEQUENCE [LARGE SCALE GENOMIC DNA]</scope>
    <source>
        <strain evidence="1 2">GEO_47_Down_B</strain>
    </source>
</reference>
<dbReference type="InterPro" id="IPR024997">
    <property type="entry name" value="DUF3892"/>
</dbReference>
<evidence type="ECO:0000313" key="1">
    <source>
        <dbReference type="EMBL" id="RWT25179.1"/>
    </source>
</evidence>
<dbReference type="Pfam" id="PF13031">
    <property type="entry name" value="DUF3892"/>
    <property type="match status" value="1"/>
</dbReference>
<evidence type="ECO:0000313" key="2">
    <source>
        <dbReference type="Proteomes" id="UP000288843"/>
    </source>
</evidence>
<organism evidence="1 2">
    <name type="scientific">Raoultella planticola</name>
    <name type="common">Klebsiella planticola</name>
    <dbReference type="NCBI Taxonomy" id="575"/>
    <lineage>
        <taxon>Bacteria</taxon>
        <taxon>Pseudomonadati</taxon>
        <taxon>Pseudomonadota</taxon>
        <taxon>Gammaproteobacteria</taxon>
        <taxon>Enterobacterales</taxon>
        <taxon>Enterobacteriaceae</taxon>
        <taxon>Klebsiella/Raoultella group</taxon>
        <taxon>Raoultella</taxon>
    </lineage>
</organism>
<dbReference type="Proteomes" id="UP000288843">
    <property type="component" value="Unassembled WGS sequence"/>
</dbReference>
<sequence>MADFYISGIRRDNAGQHIQYVKIIKAGNGEKDVSINSRQFVAELINAGKTSFQTITYVNDKWVYGAMVHVIDGIYLTTDPNDTKRDNLGNLLTF</sequence>
<name>A0A443VSL3_RAOPL</name>
<proteinExistence type="predicted"/>